<evidence type="ECO:0000256" key="2">
    <source>
        <dbReference type="ARBA" id="ARBA00022448"/>
    </source>
</evidence>
<dbReference type="Proteomes" id="UP000594118">
    <property type="component" value="Chromosome"/>
</dbReference>
<dbReference type="EMBL" id="CP045201">
    <property type="protein sequence ID" value="QOL80151.1"/>
    <property type="molecule type" value="Genomic_DNA"/>
</dbReference>
<evidence type="ECO:0000256" key="4">
    <source>
        <dbReference type="ARBA" id="ARBA00022519"/>
    </source>
</evidence>
<feature type="transmembrane region" description="Helical" evidence="9">
    <location>
        <begin position="52"/>
        <end position="68"/>
    </location>
</feature>
<keyword evidence="5 9" id="KW-0812">Transmembrane</keyword>
<dbReference type="GO" id="GO:0005886">
    <property type="term" value="C:plasma membrane"/>
    <property type="evidence" value="ECO:0007669"/>
    <property type="project" value="UniProtKB-SubCell"/>
</dbReference>
<dbReference type="InterPro" id="IPR007387">
    <property type="entry name" value="TRAP_DctQ"/>
</dbReference>
<comment type="subunit">
    <text evidence="9">The complex comprises the extracytoplasmic solute receptor protein and the two transmembrane proteins.</text>
</comment>
<evidence type="ECO:0000256" key="8">
    <source>
        <dbReference type="ARBA" id="ARBA00038436"/>
    </source>
</evidence>
<evidence type="ECO:0000256" key="9">
    <source>
        <dbReference type="RuleBase" id="RU369079"/>
    </source>
</evidence>
<feature type="transmembrane region" description="Helical" evidence="9">
    <location>
        <begin position="20"/>
        <end position="40"/>
    </location>
</feature>
<feature type="domain" description="Tripartite ATP-independent periplasmic transporters DctQ component" evidence="10">
    <location>
        <begin position="26"/>
        <end position="147"/>
    </location>
</feature>
<organism evidence="11 12">
    <name type="scientific">Pseudooceanicola spongiae</name>
    <dbReference type="NCBI Taxonomy" id="2613965"/>
    <lineage>
        <taxon>Bacteria</taxon>
        <taxon>Pseudomonadati</taxon>
        <taxon>Pseudomonadota</taxon>
        <taxon>Alphaproteobacteria</taxon>
        <taxon>Rhodobacterales</taxon>
        <taxon>Paracoccaceae</taxon>
        <taxon>Pseudooceanicola</taxon>
    </lineage>
</organism>
<dbReference type="Pfam" id="PF04290">
    <property type="entry name" value="DctQ"/>
    <property type="match status" value="1"/>
</dbReference>
<keyword evidence="2 9" id="KW-0813">Transport</keyword>
<feature type="transmembrane region" description="Helical" evidence="9">
    <location>
        <begin position="130"/>
        <end position="154"/>
    </location>
</feature>
<name>A0A7L9WIB7_9RHOB</name>
<proteinExistence type="inferred from homology"/>
<dbReference type="GO" id="GO:0015740">
    <property type="term" value="P:C4-dicarboxylate transport"/>
    <property type="evidence" value="ECO:0007669"/>
    <property type="project" value="TreeGrafter"/>
</dbReference>
<keyword evidence="7 9" id="KW-0472">Membrane</keyword>
<reference evidence="11 12" key="1">
    <citation type="submission" date="2019-10" db="EMBL/GenBank/DDBJ databases">
        <title>Pseudopuniceibacterium sp. HQ09 islated from Antarctica.</title>
        <authorList>
            <person name="Liao L."/>
            <person name="Su S."/>
            <person name="Chen B."/>
            <person name="Yu Y."/>
        </authorList>
    </citation>
    <scope>NUCLEOTIDE SEQUENCE [LARGE SCALE GENOMIC DNA]</scope>
    <source>
        <strain evidence="11 12">HQ09</strain>
    </source>
</reference>
<comment type="similarity">
    <text evidence="8 9">Belongs to the TRAP transporter small permease family.</text>
</comment>
<evidence type="ECO:0000313" key="12">
    <source>
        <dbReference type="Proteomes" id="UP000594118"/>
    </source>
</evidence>
<evidence type="ECO:0000256" key="5">
    <source>
        <dbReference type="ARBA" id="ARBA00022692"/>
    </source>
</evidence>
<evidence type="ECO:0000313" key="11">
    <source>
        <dbReference type="EMBL" id="QOL80151.1"/>
    </source>
</evidence>
<keyword evidence="12" id="KW-1185">Reference proteome</keyword>
<evidence type="ECO:0000256" key="3">
    <source>
        <dbReference type="ARBA" id="ARBA00022475"/>
    </source>
</evidence>
<evidence type="ECO:0000256" key="7">
    <source>
        <dbReference type="ARBA" id="ARBA00023136"/>
    </source>
</evidence>
<evidence type="ECO:0000256" key="6">
    <source>
        <dbReference type="ARBA" id="ARBA00022989"/>
    </source>
</evidence>
<evidence type="ECO:0000259" key="10">
    <source>
        <dbReference type="Pfam" id="PF04290"/>
    </source>
</evidence>
<protein>
    <recommendedName>
        <fullName evidence="9">TRAP transporter small permease protein</fullName>
    </recommendedName>
</protein>
<dbReference type="AlphaFoldDB" id="A0A7L9WIB7"/>
<keyword evidence="4 9" id="KW-0997">Cell inner membrane</keyword>
<keyword evidence="6 9" id="KW-1133">Transmembrane helix</keyword>
<dbReference type="PANTHER" id="PTHR35011">
    <property type="entry name" value="2,3-DIKETO-L-GULONATE TRAP TRANSPORTER SMALL PERMEASE PROTEIN YIAM"/>
    <property type="match status" value="1"/>
</dbReference>
<evidence type="ECO:0000256" key="1">
    <source>
        <dbReference type="ARBA" id="ARBA00004429"/>
    </source>
</evidence>
<comment type="function">
    <text evidence="9">Part of the tripartite ATP-independent periplasmic (TRAP) transport system.</text>
</comment>
<comment type="subcellular location">
    <subcellularLocation>
        <location evidence="1 9">Cell inner membrane</location>
        <topology evidence="1 9">Multi-pass membrane protein</topology>
    </subcellularLocation>
</comment>
<dbReference type="PANTHER" id="PTHR35011:SF2">
    <property type="entry name" value="2,3-DIKETO-L-GULONATE TRAP TRANSPORTER SMALL PERMEASE PROTEIN YIAM"/>
    <property type="match status" value="1"/>
</dbReference>
<dbReference type="RefSeq" id="WP_226941855.1">
    <property type="nucleotide sequence ID" value="NZ_CP045201.1"/>
</dbReference>
<feature type="transmembrane region" description="Helical" evidence="9">
    <location>
        <begin position="89"/>
        <end position="110"/>
    </location>
</feature>
<keyword evidence="3" id="KW-1003">Cell membrane</keyword>
<accession>A0A7L9WIB7</accession>
<dbReference type="GO" id="GO:0022857">
    <property type="term" value="F:transmembrane transporter activity"/>
    <property type="evidence" value="ECO:0007669"/>
    <property type="project" value="UniProtKB-UniRule"/>
</dbReference>
<dbReference type="KEGG" id="pshq:F3W81_04505"/>
<sequence length="171" mass="19763">MERLTVLGSWLRRRAEDIAVAMLTVMFIAFVVQVAFRYLLNLPVGGASELTTIMWLWLVLWGASFVLREREEIRFDFLISMVGPRTRRLMTILACIALLFLYGYSLPAAWDFVTFMKIQETSYLDLRYDWVYSIYIIFAVATLARYGWLLWAALRGRDADARRSGGAEGEP</sequence>
<gene>
    <name evidence="11" type="ORF">F3W81_04505</name>
</gene>
<dbReference type="InterPro" id="IPR055348">
    <property type="entry name" value="DctQ"/>
</dbReference>